<evidence type="ECO:0000256" key="1">
    <source>
        <dbReference type="ARBA" id="ARBA00023235"/>
    </source>
</evidence>
<accession>A0A0S2KBS2</accession>
<evidence type="ECO:0000313" key="4">
    <source>
        <dbReference type="Proteomes" id="UP000065641"/>
    </source>
</evidence>
<gene>
    <name evidence="2" type="primary">mtnA</name>
    <name evidence="3" type="ORF">PS2015_779</name>
</gene>
<evidence type="ECO:0000313" key="3">
    <source>
        <dbReference type="EMBL" id="ALO45455.1"/>
    </source>
</evidence>
<dbReference type="Pfam" id="PF01008">
    <property type="entry name" value="IF-2B"/>
    <property type="match status" value="1"/>
</dbReference>
<dbReference type="UniPathway" id="UPA00904">
    <property type="reaction ID" value="UER00874"/>
</dbReference>
<keyword evidence="1 2" id="KW-0413">Isomerase</keyword>
<comment type="function">
    <text evidence="2">Catalyzes the interconversion of methylthioribose-1-phosphate (MTR-1-P) into methylthioribulose-1-phosphate (MTRu-1-P).</text>
</comment>
<dbReference type="EMBL" id="CP013189">
    <property type="protein sequence ID" value="ALO45455.1"/>
    <property type="molecule type" value="Genomic_DNA"/>
</dbReference>
<dbReference type="HAMAP" id="MF_01678">
    <property type="entry name" value="Salvage_MtnA"/>
    <property type="match status" value="1"/>
</dbReference>
<dbReference type="GO" id="GO:0019509">
    <property type="term" value="P:L-methionine salvage from methylthioadenosine"/>
    <property type="evidence" value="ECO:0007669"/>
    <property type="project" value="UniProtKB-UniRule"/>
</dbReference>
<dbReference type="RefSeq" id="WP_335338252.1">
    <property type="nucleotide sequence ID" value="NZ_CP013189.1"/>
</dbReference>
<protein>
    <recommendedName>
        <fullName evidence="2">Methylthioribose-1-phosphate isomerase</fullName>
        <shortName evidence="2">M1Pi</shortName>
        <shortName evidence="2">MTR-1-P isomerase</shortName>
        <ecNumber evidence="2">5.3.1.23</ecNumber>
    </recommendedName>
    <alternativeName>
        <fullName evidence="2">S-methyl-5-thioribose-1-phosphate isomerase</fullName>
    </alternativeName>
</protein>
<dbReference type="InterPro" id="IPR037171">
    <property type="entry name" value="NagB/RpiA_transferase-like"/>
</dbReference>
<dbReference type="AlphaFoldDB" id="A0A0S2KBS2"/>
<feature type="binding site" evidence="2">
    <location>
        <position position="92"/>
    </location>
    <ligand>
        <name>substrate</name>
    </ligand>
</feature>
<dbReference type="GO" id="GO:0046523">
    <property type="term" value="F:S-methyl-5-thioribose-1-phosphate isomerase activity"/>
    <property type="evidence" value="ECO:0007669"/>
    <property type="project" value="UniProtKB-UniRule"/>
</dbReference>
<keyword evidence="2" id="KW-0028">Amino-acid biosynthesis</keyword>
<feature type="binding site" evidence="2">
    <location>
        <position position="209"/>
    </location>
    <ligand>
        <name>substrate</name>
    </ligand>
</feature>
<feature type="active site" description="Proton donor" evidence="2">
    <location>
        <position position="250"/>
    </location>
</feature>
<name>A0A0S2KBS2_9GAMM</name>
<dbReference type="InterPro" id="IPR000649">
    <property type="entry name" value="IF-2B-related"/>
</dbReference>
<dbReference type="NCBIfam" id="TIGR00524">
    <property type="entry name" value="eIF-2B_rel"/>
    <property type="match status" value="1"/>
</dbReference>
<reference evidence="3 4" key="1">
    <citation type="submission" date="2015-11" db="EMBL/GenBank/DDBJ databases">
        <authorList>
            <person name="Zhang Y."/>
            <person name="Guo Z."/>
        </authorList>
    </citation>
    <scope>NUCLEOTIDE SEQUENCE [LARGE SCALE GENOMIC DNA]</scope>
    <source>
        <strain evidence="3 4">KCTC 32221</strain>
    </source>
</reference>
<dbReference type="NCBIfam" id="NF004326">
    <property type="entry name" value="PRK05720.1"/>
    <property type="match status" value="1"/>
</dbReference>
<dbReference type="EC" id="5.3.1.23" evidence="2"/>
<dbReference type="PANTHER" id="PTHR43475:SF1">
    <property type="entry name" value="METHYLTHIORIBOSE-1-PHOSPHATE ISOMERASE"/>
    <property type="match status" value="1"/>
</dbReference>
<dbReference type="KEGG" id="pspi:PS2015_779"/>
<feature type="binding site" evidence="2">
    <location>
        <begin position="57"/>
        <end position="59"/>
    </location>
    <ligand>
        <name>substrate</name>
    </ligand>
</feature>
<dbReference type="Gene3D" id="3.40.50.10470">
    <property type="entry name" value="Translation initiation factor eif-2b, domain 2"/>
    <property type="match status" value="1"/>
</dbReference>
<keyword evidence="4" id="KW-1185">Reference proteome</keyword>
<dbReference type="NCBIfam" id="TIGR00512">
    <property type="entry name" value="salvage_mtnA"/>
    <property type="match status" value="1"/>
</dbReference>
<dbReference type="InterPro" id="IPR011559">
    <property type="entry name" value="Initiation_fac_2B_a/b/d"/>
</dbReference>
<comment type="similarity">
    <text evidence="2">Belongs to the EIF-2B alpha/beta/delta subunits family. MtnA subfamily.</text>
</comment>
<dbReference type="PANTHER" id="PTHR43475">
    <property type="entry name" value="METHYLTHIORIBOSE-1-PHOSPHATE ISOMERASE"/>
    <property type="match status" value="1"/>
</dbReference>
<keyword evidence="2" id="KW-0486">Methionine biosynthesis</keyword>
<evidence type="ECO:0000256" key="2">
    <source>
        <dbReference type="HAMAP-Rule" id="MF_01678"/>
    </source>
</evidence>
<dbReference type="STRING" id="1249552.PS2015_779"/>
<comment type="pathway">
    <text evidence="2">Amino-acid biosynthesis; L-methionine biosynthesis via salvage pathway; L-methionine from S-methyl-5-thio-alpha-D-ribose 1-phosphate: step 1/6.</text>
</comment>
<organism evidence="3 4">
    <name type="scientific">Pseudohongiella spirulinae</name>
    <dbReference type="NCBI Taxonomy" id="1249552"/>
    <lineage>
        <taxon>Bacteria</taxon>
        <taxon>Pseudomonadati</taxon>
        <taxon>Pseudomonadota</taxon>
        <taxon>Gammaproteobacteria</taxon>
        <taxon>Pseudomonadales</taxon>
        <taxon>Pseudohongiellaceae</taxon>
        <taxon>Pseudohongiella</taxon>
    </lineage>
</organism>
<comment type="catalytic activity">
    <reaction evidence="2">
        <text>5-(methylsulfanyl)-alpha-D-ribose 1-phosphate = 5-(methylsulfanyl)-D-ribulose 1-phosphate</text>
        <dbReference type="Rhea" id="RHEA:19989"/>
        <dbReference type="ChEBI" id="CHEBI:58533"/>
        <dbReference type="ChEBI" id="CHEBI:58548"/>
        <dbReference type="EC" id="5.3.1.23"/>
    </reaction>
</comment>
<dbReference type="Gene3D" id="1.20.120.420">
    <property type="entry name" value="translation initiation factor eif-2b, domain 1"/>
    <property type="match status" value="1"/>
</dbReference>
<sequence length="371" mass="39754">MIANQLPAAEQMKTLWFDTAEGCVRYIDQTLLPHTLSILTLQSADDAANAIVHMKVRGAPLIGITAAYGVWLAMQQQPDSLAQVCHSLLQTRPTAVNLRWALTRMEQALQDLPLNQREAAALQLANHLLAEDAAACSAIGDHGLAIIKDLLAAKQKDHGPDVILNILTHCNAGWLATGAWGTALAPVYKAHLAGLPVHVWVDETRPRNQGASLTAWELGRSGVPHTLIVDNAGGHLMQHGMVDLCLVGSDRTTAQGDVCNKIGTYLKALAAFDNRVPFYAALPCSTIDFNSMDGLTEIPIEERDGDEVRLVQGAAEGGDISRVAVTPSATRVSNFGFDVTPARLVTGLITELGTFDASREGLGRIEKALRS</sequence>
<feature type="binding site" evidence="2">
    <location>
        <begin position="260"/>
        <end position="261"/>
    </location>
    <ligand>
        <name>substrate</name>
    </ligand>
</feature>
<dbReference type="PATRIC" id="fig|1249552.3.peg.784"/>
<dbReference type="InterPro" id="IPR027363">
    <property type="entry name" value="M1Pi_N"/>
</dbReference>
<feature type="site" description="Transition state stabilizer" evidence="2">
    <location>
        <position position="170"/>
    </location>
</feature>
<dbReference type="Proteomes" id="UP000065641">
    <property type="component" value="Chromosome"/>
</dbReference>
<proteinExistence type="inferred from homology"/>
<dbReference type="SUPFAM" id="SSF100950">
    <property type="entry name" value="NagB/RpiA/CoA transferase-like"/>
    <property type="match status" value="1"/>
</dbReference>
<dbReference type="InterPro" id="IPR005251">
    <property type="entry name" value="IF-M1Pi"/>
</dbReference>
<dbReference type="InterPro" id="IPR042529">
    <property type="entry name" value="IF_2B-like_C"/>
</dbReference>